<dbReference type="Gene3D" id="3.40.50.970">
    <property type="match status" value="2"/>
</dbReference>
<dbReference type="InterPro" id="IPR011766">
    <property type="entry name" value="TPP_enzyme_TPP-bd"/>
</dbReference>
<protein>
    <submittedName>
        <fullName evidence="8">Thiamine pyrophosphate-binding protein</fullName>
    </submittedName>
</protein>
<dbReference type="GO" id="GO:0003984">
    <property type="term" value="F:acetolactate synthase activity"/>
    <property type="evidence" value="ECO:0007669"/>
    <property type="project" value="TreeGrafter"/>
</dbReference>
<evidence type="ECO:0000313" key="8">
    <source>
        <dbReference type="EMBL" id="URF06778.1"/>
    </source>
</evidence>
<dbReference type="SUPFAM" id="SSF52467">
    <property type="entry name" value="DHS-like NAD/FAD-binding domain"/>
    <property type="match status" value="1"/>
</dbReference>
<accession>A0AAE9L4B4</accession>
<sequence>MRNEQQQVTVGCAIAAFLEQCGVKAAFGVISIHNMPILDAMGERGKIRFVPARGEAGGTNMADAYARTTGGLGVCLTSTGTAAGNAAGAMVEALTAGTPLLHITGQIETPYLDQSLAYIHEAPDQLTMLKAVSKAAFRIRSADTALSTIKLAVQTALTAPTGPVSVEIPIDIQAALIPMPADLQPLPVPQHQPSARALDALADQLAKARRPMLWLGGGARHASQQVKRLLDMGFGVVTSTQGRGIVAEDDPRSLGAYNLHKPIETFYQTCDAMLVVGSRLRGNETLKYELKLPRPLLRIDADPASEGRCYQSDYFVSGDAALALDGLADRLEGRLKVDAGFAADLRRAHDVAVGALVDGLGPYSALVQALQQAVGRNFNWVRDVTVSNSTWGNRHLQIFDSRAGVHALGGGIGQGLAMGIGAAIGAAATASGKKTFTLAGDGGFILNLGELATAVQERADMVIVLMNDKGYGVIKNIQDAQYGGRRHYVDLHTPDYAQLSKSLALRHRRVSNLADIGAALEEATVEPGPFLLEIDMLSIGSFKTVFAGPPVNKQQPIASPTASPTASPASTPAAAAAAAAAAA</sequence>
<reference evidence="8" key="2">
    <citation type="submission" date="2022-05" db="EMBL/GenBank/DDBJ databases">
        <authorList>
            <person name="Kunte H.-J."/>
        </authorList>
    </citation>
    <scope>NUCLEOTIDE SEQUENCE</scope>
    <source>
        <strain evidence="8">G5</strain>
    </source>
</reference>
<evidence type="ECO:0000256" key="4">
    <source>
        <dbReference type="SAM" id="MobiDB-lite"/>
    </source>
</evidence>
<dbReference type="Gene3D" id="3.40.50.1220">
    <property type="entry name" value="TPP-binding domain"/>
    <property type="match status" value="1"/>
</dbReference>
<evidence type="ECO:0000313" key="9">
    <source>
        <dbReference type="Proteomes" id="UP001056132"/>
    </source>
</evidence>
<dbReference type="InterPro" id="IPR045229">
    <property type="entry name" value="TPP_enz"/>
</dbReference>
<proteinExistence type="inferred from homology"/>
<gene>
    <name evidence="8" type="ORF">M5D45_27275</name>
</gene>
<comment type="similarity">
    <text evidence="1 3">Belongs to the TPP enzyme family.</text>
</comment>
<dbReference type="GO" id="GO:0009099">
    <property type="term" value="P:L-valine biosynthetic process"/>
    <property type="evidence" value="ECO:0007669"/>
    <property type="project" value="TreeGrafter"/>
</dbReference>
<dbReference type="GO" id="GO:0005948">
    <property type="term" value="C:acetolactate synthase complex"/>
    <property type="evidence" value="ECO:0007669"/>
    <property type="project" value="TreeGrafter"/>
</dbReference>
<dbReference type="InterPro" id="IPR029061">
    <property type="entry name" value="THDP-binding"/>
</dbReference>
<dbReference type="CDD" id="cd00568">
    <property type="entry name" value="TPP_enzymes"/>
    <property type="match status" value="1"/>
</dbReference>
<dbReference type="PANTHER" id="PTHR18968">
    <property type="entry name" value="THIAMINE PYROPHOSPHATE ENZYMES"/>
    <property type="match status" value="1"/>
</dbReference>
<dbReference type="PANTHER" id="PTHR18968:SF13">
    <property type="entry name" value="ACETOLACTATE SYNTHASE CATALYTIC SUBUNIT, MITOCHONDRIAL"/>
    <property type="match status" value="1"/>
</dbReference>
<organism evidence="8 9">
    <name type="scientific">Cupriavidus campinensis</name>
    <dbReference type="NCBI Taxonomy" id="151783"/>
    <lineage>
        <taxon>Bacteria</taxon>
        <taxon>Pseudomonadati</taxon>
        <taxon>Pseudomonadota</taxon>
        <taxon>Betaproteobacteria</taxon>
        <taxon>Burkholderiales</taxon>
        <taxon>Burkholderiaceae</taxon>
        <taxon>Cupriavidus</taxon>
    </lineage>
</organism>
<dbReference type="Pfam" id="PF02775">
    <property type="entry name" value="TPP_enzyme_C"/>
    <property type="match status" value="1"/>
</dbReference>
<feature type="domain" description="Thiamine pyrophosphate enzyme TPP-binding" evidence="6">
    <location>
        <begin position="389"/>
        <end position="534"/>
    </location>
</feature>
<dbReference type="InterPro" id="IPR012000">
    <property type="entry name" value="Thiamin_PyroP_enz_cen_dom"/>
</dbReference>
<feature type="compositionally biased region" description="Low complexity" evidence="4">
    <location>
        <begin position="558"/>
        <end position="583"/>
    </location>
</feature>
<dbReference type="CDD" id="cd07035">
    <property type="entry name" value="TPP_PYR_POX_like"/>
    <property type="match status" value="1"/>
</dbReference>
<dbReference type="Proteomes" id="UP001056132">
    <property type="component" value="Chromosome 2"/>
</dbReference>
<dbReference type="GO" id="GO:0030976">
    <property type="term" value="F:thiamine pyrophosphate binding"/>
    <property type="evidence" value="ECO:0007669"/>
    <property type="project" value="InterPro"/>
</dbReference>
<dbReference type="KEGG" id="ccam:M5D45_27275"/>
<evidence type="ECO:0000259" key="5">
    <source>
        <dbReference type="Pfam" id="PF00205"/>
    </source>
</evidence>
<reference evidence="8" key="1">
    <citation type="journal article" date="2022" name="Microbiol. Resour. Announc.">
        <title>Genome Sequence of Cupriavidus campinensis Strain G5, a Member of a Bacterial Consortium Capable of Polyethylene Degradation.</title>
        <authorList>
            <person name="Schneider B."/>
            <person name="Pfeiffer F."/>
            <person name="Dyall-Smith M."/>
            <person name="Kunte H.J."/>
        </authorList>
    </citation>
    <scope>NUCLEOTIDE SEQUENCE</scope>
    <source>
        <strain evidence="8">G5</strain>
    </source>
</reference>
<evidence type="ECO:0000256" key="2">
    <source>
        <dbReference type="ARBA" id="ARBA00023052"/>
    </source>
</evidence>
<feature type="region of interest" description="Disordered" evidence="4">
    <location>
        <begin position="555"/>
        <end position="583"/>
    </location>
</feature>
<evidence type="ECO:0000256" key="3">
    <source>
        <dbReference type="RuleBase" id="RU362132"/>
    </source>
</evidence>
<dbReference type="AlphaFoldDB" id="A0AAE9L4B4"/>
<dbReference type="GO" id="GO:0000287">
    <property type="term" value="F:magnesium ion binding"/>
    <property type="evidence" value="ECO:0007669"/>
    <property type="project" value="InterPro"/>
</dbReference>
<feature type="domain" description="Thiamine pyrophosphate enzyme N-terminal TPP-binding" evidence="7">
    <location>
        <begin position="9"/>
        <end position="125"/>
    </location>
</feature>
<name>A0AAE9L4B4_9BURK</name>
<evidence type="ECO:0000256" key="1">
    <source>
        <dbReference type="ARBA" id="ARBA00007812"/>
    </source>
</evidence>
<evidence type="ECO:0000259" key="6">
    <source>
        <dbReference type="Pfam" id="PF02775"/>
    </source>
</evidence>
<keyword evidence="2 3" id="KW-0786">Thiamine pyrophosphate</keyword>
<dbReference type="Pfam" id="PF02776">
    <property type="entry name" value="TPP_enzyme_N"/>
    <property type="match status" value="1"/>
</dbReference>
<dbReference type="RefSeq" id="WP_250025556.1">
    <property type="nucleotide sequence ID" value="NZ_CP097331.1"/>
</dbReference>
<dbReference type="Pfam" id="PF00205">
    <property type="entry name" value="TPP_enzyme_M"/>
    <property type="match status" value="1"/>
</dbReference>
<dbReference type="SUPFAM" id="SSF52518">
    <property type="entry name" value="Thiamin diphosphate-binding fold (THDP-binding)"/>
    <property type="match status" value="2"/>
</dbReference>
<dbReference type="GO" id="GO:0050660">
    <property type="term" value="F:flavin adenine dinucleotide binding"/>
    <property type="evidence" value="ECO:0007669"/>
    <property type="project" value="TreeGrafter"/>
</dbReference>
<dbReference type="GO" id="GO:0009097">
    <property type="term" value="P:isoleucine biosynthetic process"/>
    <property type="evidence" value="ECO:0007669"/>
    <property type="project" value="TreeGrafter"/>
</dbReference>
<dbReference type="InterPro" id="IPR012001">
    <property type="entry name" value="Thiamin_PyroP_enz_TPP-bd_dom"/>
</dbReference>
<evidence type="ECO:0000259" key="7">
    <source>
        <dbReference type="Pfam" id="PF02776"/>
    </source>
</evidence>
<dbReference type="EMBL" id="CP097331">
    <property type="protein sequence ID" value="URF06778.1"/>
    <property type="molecule type" value="Genomic_DNA"/>
</dbReference>
<feature type="domain" description="Thiamine pyrophosphate enzyme central" evidence="5">
    <location>
        <begin position="198"/>
        <end position="327"/>
    </location>
</feature>
<dbReference type="NCBIfam" id="NF005470">
    <property type="entry name" value="PRK07064.1"/>
    <property type="match status" value="1"/>
</dbReference>
<dbReference type="InterPro" id="IPR029035">
    <property type="entry name" value="DHS-like_NAD/FAD-binding_dom"/>
</dbReference>